<dbReference type="Gene3D" id="2.60.120.10">
    <property type="entry name" value="Jelly Rolls"/>
    <property type="match status" value="1"/>
</dbReference>
<sequence length="182" mass="20805">MDINKVIGENLKRIRKEKKMSMARLSELSGISKGMLSQIENGETNPTINTIWKICSGLDIPYTALFEEEEAETVTIIKKDQVSLQNLDDNASLYLYYGDTNQRTFELFQMEIKAGQEHKSVGHSLKSEEYIMVLEGNLKMVIDDKEYDLAADDAISFDANQEHTYINTGSDLLKFVLIIYYK</sequence>
<dbReference type="InterPro" id="IPR013096">
    <property type="entry name" value="Cupin_2"/>
</dbReference>
<evidence type="ECO:0000313" key="6">
    <source>
        <dbReference type="Proteomes" id="UP000178622"/>
    </source>
</evidence>
<reference evidence="6" key="1">
    <citation type="submission" date="2016-09" db="EMBL/GenBank/DDBJ databases">
        <title>Draft genome sequence of a novel species of the family Streptococcaceae isolated from flowers.</title>
        <authorList>
            <person name="Chuah L.-O."/>
            <person name="Yap K.-P."/>
            <person name="Thong K.L."/>
            <person name="Liong M.T."/>
            <person name="Ahmad R."/>
            <person name="Rusul G."/>
        </authorList>
    </citation>
    <scope>NUCLEOTIDE SEQUENCE [LARGE SCALE GENOMIC DNA]</scope>
    <source>
        <strain evidence="6">DF1</strain>
    </source>
</reference>
<keyword evidence="2" id="KW-0238">DNA-binding</keyword>
<dbReference type="PROSITE" id="PS50943">
    <property type="entry name" value="HTH_CROC1"/>
    <property type="match status" value="1"/>
</dbReference>
<dbReference type="EMBL" id="MKIR01000004">
    <property type="protein sequence ID" value="OFI49949.1"/>
    <property type="molecule type" value="Genomic_DNA"/>
</dbReference>
<dbReference type="GO" id="GO:0003700">
    <property type="term" value="F:DNA-binding transcription factor activity"/>
    <property type="evidence" value="ECO:0007669"/>
    <property type="project" value="TreeGrafter"/>
</dbReference>
<feature type="domain" description="HTH cro/C1-type" evidence="4">
    <location>
        <begin position="11"/>
        <end position="65"/>
    </location>
</feature>
<name>A0A1E8GNX3_9LACT</name>
<dbReference type="GO" id="GO:0005829">
    <property type="term" value="C:cytosol"/>
    <property type="evidence" value="ECO:0007669"/>
    <property type="project" value="TreeGrafter"/>
</dbReference>
<dbReference type="Pfam" id="PF01381">
    <property type="entry name" value="HTH_3"/>
    <property type="match status" value="1"/>
</dbReference>
<dbReference type="AlphaFoldDB" id="A0A1E8GNX3"/>
<comment type="caution">
    <text evidence="5">The sequence shown here is derived from an EMBL/GenBank/DDBJ whole genome shotgun (WGS) entry which is preliminary data.</text>
</comment>
<dbReference type="InterPro" id="IPR010982">
    <property type="entry name" value="Lambda_DNA-bd_dom_sf"/>
</dbReference>
<evidence type="ECO:0000256" key="1">
    <source>
        <dbReference type="ARBA" id="ARBA00023015"/>
    </source>
</evidence>
<organism evidence="5 6">
    <name type="scientific">Floricoccus tropicus</name>
    <dbReference type="NCBI Taxonomy" id="1859473"/>
    <lineage>
        <taxon>Bacteria</taxon>
        <taxon>Bacillati</taxon>
        <taxon>Bacillota</taxon>
        <taxon>Bacilli</taxon>
        <taxon>Lactobacillales</taxon>
        <taxon>Streptococcaceae</taxon>
        <taxon>Floricoccus</taxon>
    </lineage>
</organism>
<dbReference type="SUPFAM" id="SSF47413">
    <property type="entry name" value="lambda repressor-like DNA-binding domains"/>
    <property type="match status" value="1"/>
</dbReference>
<evidence type="ECO:0000313" key="5">
    <source>
        <dbReference type="EMBL" id="OFI49949.1"/>
    </source>
</evidence>
<dbReference type="PANTHER" id="PTHR46797">
    <property type="entry name" value="HTH-TYPE TRANSCRIPTIONAL REGULATOR"/>
    <property type="match status" value="1"/>
</dbReference>
<evidence type="ECO:0000256" key="3">
    <source>
        <dbReference type="ARBA" id="ARBA00023163"/>
    </source>
</evidence>
<dbReference type="Proteomes" id="UP000178622">
    <property type="component" value="Unassembled WGS sequence"/>
</dbReference>
<accession>A0A1E8GNX3</accession>
<dbReference type="PANTHER" id="PTHR46797:SF23">
    <property type="entry name" value="HTH-TYPE TRANSCRIPTIONAL REGULATOR SUTR"/>
    <property type="match status" value="1"/>
</dbReference>
<dbReference type="Gene3D" id="1.10.260.40">
    <property type="entry name" value="lambda repressor-like DNA-binding domains"/>
    <property type="match status" value="1"/>
</dbReference>
<dbReference type="Pfam" id="PF07883">
    <property type="entry name" value="Cupin_2"/>
    <property type="match status" value="1"/>
</dbReference>
<dbReference type="SUPFAM" id="SSF51182">
    <property type="entry name" value="RmlC-like cupins"/>
    <property type="match status" value="1"/>
</dbReference>
<dbReference type="CDD" id="cd00093">
    <property type="entry name" value="HTH_XRE"/>
    <property type="match status" value="1"/>
</dbReference>
<keyword evidence="1" id="KW-0805">Transcription regulation</keyword>
<dbReference type="InterPro" id="IPR014710">
    <property type="entry name" value="RmlC-like_jellyroll"/>
</dbReference>
<dbReference type="InterPro" id="IPR011051">
    <property type="entry name" value="RmlC_Cupin_sf"/>
</dbReference>
<dbReference type="CDD" id="cd02209">
    <property type="entry name" value="cupin_XRE_C"/>
    <property type="match status" value="1"/>
</dbReference>
<gene>
    <name evidence="5" type="ORF">BG261_09905</name>
</gene>
<protein>
    <recommendedName>
        <fullName evidence="4">HTH cro/C1-type domain-containing protein</fullName>
    </recommendedName>
</protein>
<dbReference type="SMART" id="SM00530">
    <property type="entry name" value="HTH_XRE"/>
    <property type="match status" value="1"/>
</dbReference>
<evidence type="ECO:0000256" key="2">
    <source>
        <dbReference type="ARBA" id="ARBA00023125"/>
    </source>
</evidence>
<dbReference type="InterPro" id="IPR001387">
    <property type="entry name" value="Cro/C1-type_HTH"/>
</dbReference>
<dbReference type="STRING" id="1859473.BG261_09905"/>
<evidence type="ECO:0000259" key="4">
    <source>
        <dbReference type="PROSITE" id="PS50943"/>
    </source>
</evidence>
<keyword evidence="3" id="KW-0804">Transcription</keyword>
<keyword evidence="6" id="KW-1185">Reference proteome</keyword>
<proteinExistence type="predicted"/>
<dbReference type="GO" id="GO:0003677">
    <property type="term" value="F:DNA binding"/>
    <property type="evidence" value="ECO:0007669"/>
    <property type="project" value="UniProtKB-KW"/>
</dbReference>
<dbReference type="InterPro" id="IPR050807">
    <property type="entry name" value="TransReg_Diox_bact_type"/>
</dbReference>
<dbReference type="RefSeq" id="WP_070791613.1">
    <property type="nucleotide sequence ID" value="NZ_MKIR01000004.1"/>
</dbReference>
<dbReference type="OrthoDB" id="6386941at2"/>